<name>A0A370TKI1_9HELO</name>
<evidence type="ECO:0000313" key="3">
    <source>
        <dbReference type="Proteomes" id="UP000254866"/>
    </source>
</evidence>
<dbReference type="AlphaFoldDB" id="A0A370TKI1"/>
<dbReference type="PANTHER" id="PTHR35910:SF6">
    <property type="entry name" value="2EXR DOMAIN-CONTAINING PROTEIN"/>
    <property type="match status" value="1"/>
</dbReference>
<dbReference type="PANTHER" id="PTHR35910">
    <property type="entry name" value="2EXR DOMAIN-CONTAINING PROTEIN"/>
    <property type="match status" value="1"/>
</dbReference>
<gene>
    <name evidence="2" type="ORF">BP5553_06637</name>
</gene>
<dbReference type="Proteomes" id="UP000254866">
    <property type="component" value="Unassembled WGS sequence"/>
</dbReference>
<dbReference type="OrthoDB" id="3513892at2759"/>
<dbReference type="GeneID" id="43599486"/>
<organism evidence="2 3">
    <name type="scientific">Venustampulla echinocandica</name>
    <dbReference type="NCBI Taxonomy" id="2656787"/>
    <lineage>
        <taxon>Eukaryota</taxon>
        <taxon>Fungi</taxon>
        <taxon>Dikarya</taxon>
        <taxon>Ascomycota</taxon>
        <taxon>Pezizomycotina</taxon>
        <taxon>Leotiomycetes</taxon>
        <taxon>Helotiales</taxon>
        <taxon>Pleuroascaceae</taxon>
        <taxon>Venustampulla</taxon>
    </lineage>
</organism>
<feature type="domain" description="2EXR" evidence="1">
    <location>
        <begin position="99"/>
        <end position="167"/>
    </location>
</feature>
<evidence type="ECO:0000259" key="1">
    <source>
        <dbReference type="Pfam" id="PF20150"/>
    </source>
</evidence>
<protein>
    <recommendedName>
        <fullName evidence="1">2EXR domain-containing protein</fullName>
    </recommendedName>
</protein>
<sequence length="429" mass="49200">MSYRCSCPACTSHELLNSSYRPGPTITRVNITTAYLAPVPPTSTSTSLASRPFPAPTTGPYYTPNPHIKWIPTPSSLIIPRPKNQQIYHQLSHSAPPTFPNFSRLPPELRLKIWALSTSNPRVIELRTWKPSNPSSPLKISAGPHSPPPVLQVNRESRLEGLRVYQLVEVGVSVWEGYDESELYIPWRYHPKNEFAEREYRVWAPRRGTLHRRRRAGEVLERVMPYSPQRVYLAYDRDIIYLGPEFSPQHLEKFLCTVSPQELPRLQYLALDRKLWLRAAAPHGTWEPLRNSLYALRNRPIKEVYIVPDDERGKLEDQWYYGKHDLILKEPMWNYTFSGRPAQAKTVLDNLGDWFERVWGDGEDAGKGKEIQGGNDAPKVGIKSVRRAGKSLSDYKEGMWEVQKELGDMVAWKMWVPPSTNAESTYVAG</sequence>
<evidence type="ECO:0000313" key="2">
    <source>
        <dbReference type="EMBL" id="RDL36025.1"/>
    </source>
</evidence>
<keyword evidence="3" id="KW-1185">Reference proteome</keyword>
<dbReference type="Pfam" id="PF20150">
    <property type="entry name" value="2EXR"/>
    <property type="match status" value="1"/>
</dbReference>
<dbReference type="InterPro" id="IPR045518">
    <property type="entry name" value="2EXR"/>
</dbReference>
<reference evidence="2 3" key="1">
    <citation type="journal article" date="2018" name="IMA Fungus">
        <title>IMA Genome-F 9: Draft genome sequence of Annulohypoxylon stygium, Aspergillus mulundensis, Berkeleyomyces basicola (syn. Thielaviopsis basicola), Ceratocystis smalleyi, two Cercospora beticola strains, Coleophoma cylindrospora, Fusarium fracticaudum, Phialophora cf. hyalina, and Morchella septimelata.</title>
        <authorList>
            <person name="Wingfield B.D."/>
            <person name="Bills G.F."/>
            <person name="Dong Y."/>
            <person name="Huang W."/>
            <person name="Nel W.J."/>
            <person name="Swalarsk-Parry B.S."/>
            <person name="Vaghefi N."/>
            <person name="Wilken P.M."/>
            <person name="An Z."/>
            <person name="de Beer Z.W."/>
            <person name="De Vos L."/>
            <person name="Chen L."/>
            <person name="Duong T.A."/>
            <person name="Gao Y."/>
            <person name="Hammerbacher A."/>
            <person name="Kikkert J.R."/>
            <person name="Li Y."/>
            <person name="Li H."/>
            <person name="Li K."/>
            <person name="Li Q."/>
            <person name="Liu X."/>
            <person name="Ma X."/>
            <person name="Naidoo K."/>
            <person name="Pethybridge S.J."/>
            <person name="Sun J."/>
            <person name="Steenkamp E.T."/>
            <person name="van der Nest M.A."/>
            <person name="van Wyk S."/>
            <person name="Wingfield M.J."/>
            <person name="Xiong C."/>
            <person name="Yue Q."/>
            <person name="Zhang X."/>
        </authorList>
    </citation>
    <scope>NUCLEOTIDE SEQUENCE [LARGE SCALE GENOMIC DNA]</scope>
    <source>
        <strain evidence="2 3">BP 5553</strain>
    </source>
</reference>
<proteinExistence type="predicted"/>
<accession>A0A370TKI1</accession>
<comment type="caution">
    <text evidence="2">The sequence shown here is derived from an EMBL/GenBank/DDBJ whole genome shotgun (WGS) entry which is preliminary data.</text>
</comment>
<dbReference type="RefSeq" id="XP_031868681.1">
    <property type="nucleotide sequence ID" value="XM_032015260.1"/>
</dbReference>
<dbReference type="EMBL" id="NPIC01000005">
    <property type="protein sequence ID" value="RDL36025.1"/>
    <property type="molecule type" value="Genomic_DNA"/>
</dbReference>